<protein>
    <submittedName>
        <fullName evidence="1">Uncharacterized protein</fullName>
    </submittedName>
</protein>
<evidence type="ECO:0000313" key="2">
    <source>
        <dbReference type="Proteomes" id="UP000630887"/>
    </source>
</evidence>
<keyword evidence="2" id="KW-1185">Reference proteome</keyword>
<comment type="caution">
    <text evidence="1">The sequence shown here is derived from an EMBL/GenBank/DDBJ whole genome shotgun (WGS) entry which is preliminary data.</text>
</comment>
<dbReference type="EMBL" id="BONI01000016">
    <property type="protein sequence ID" value="GIG05672.1"/>
    <property type="molecule type" value="Genomic_DNA"/>
</dbReference>
<sequence length="369" mass="40780">MIAESMPALTERPVDFAYAYRMRCACGEATDLSADDYADEINEAHIPCSHCGDAIHFGRNVIALRDRADPGLNNEELNGFAWYHTSTEPDWPSSTYAERKRHTLAQAIPPMRVREESIVRLSNLALHVGTYEAAIENVLRRMRDQGEANAKFFLFRVALNLDPQRIEAGFRDENLQPAAQLSAAELRDHGLQAVRYLNVHESPGSLSLAVAPEAITTVQSVDLDSIGMPPDHGTQLNLQLDAFQRELDQMRAGPPAPTDVPTSALERLQTRAATRRGRPGGDGGVDPAGSWRRWSSVESALADRYLQGVNAIVARGFNRAMQCRRRRGDQDVRSVADFYATRAFGLTGSSEVIAQLASQPARVLHDHHC</sequence>
<gene>
    <name evidence="1" type="ORF">Cco03nite_23720</name>
</gene>
<evidence type="ECO:0000313" key="1">
    <source>
        <dbReference type="EMBL" id="GIG05672.1"/>
    </source>
</evidence>
<dbReference type="Proteomes" id="UP000630887">
    <property type="component" value="Unassembled WGS sequence"/>
</dbReference>
<proteinExistence type="predicted"/>
<dbReference type="AlphaFoldDB" id="A0A8J3P6M5"/>
<reference evidence="1 2" key="1">
    <citation type="submission" date="2021-01" db="EMBL/GenBank/DDBJ databases">
        <title>Whole genome shotgun sequence of Catellatospora coxensis NBRC 107359.</title>
        <authorList>
            <person name="Komaki H."/>
            <person name="Tamura T."/>
        </authorList>
    </citation>
    <scope>NUCLEOTIDE SEQUENCE [LARGE SCALE GENOMIC DNA]</scope>
    <source>
        <strain evidence="1 2">NBRC 107359</strain>
    </source>
</reference>
<accession>A0A8J3P6M5</accession>
<name>A0A8J3P6M5_9ACTN</name>
<organism evidence="1 2">
    <name type="scientific">Catellatospora coxensis</name>
    <dbReference type="NCBI Taxonomy" id="310354"/>
    <lineage>
        <taxon>Bacteria</taxon>
        <taxon>Bacillati</taxon>
        <taxon>Actinomycetota</taxon>
        <taxon>Actinomycetes</taxon>
        <taxon>Micromonosporales</taxon>
        <taxon>Micromonosporaceae</taxon>
        <taxon>Catellatospora</taxon>
    </lineage>
</organism>